<comment type="similarity">
    <text evidence="1 3">Belongs to the ETS family.</text>
</comment>
<evidence type="ECO:0000256" key="1">
    <source>
        <dbReference type="ARBA" id="ARBA00005562"/>
    </source>
</evidence>
<dbReference type="GO" id="GO:0000981">
    <property type="term" value="F:DNA-binding transcription factor activity, RNA polymerase II-specific"/>
    <property type="evidence" value="ECO:0007669"/>
    <property type="project" value="TreeGrafter"/>
</dbReference>
<dbReference type="EMBL" id="WVUK01000056">
    <property type="protein sequence ID" value="KAF7493300.1"/>
    <property type="molecule type" value="Genomic_DNA"/>
</dbReference>
<dbReference type="InterPro" id="IPR036388">
    <property type="entry name" value="WH-like_DNA-bd_sf"/>
</dbReference>
<comment type="subcellular location">
    <subcellularLocation>
        <location evidence="3">Nucleus</location>
    </subcellularLocation>
</comment>
<dbReference type="Pfam" id="PF02198">
    <property type="entry name" value="SAM_PNT"/>
    <property type="match status" value="1"/>
</dbReference>
<organism evidence="7">
    <name type="scientific">Sarcoptes scabiei</name>
    <name type="common">Itch mite</name>
    <name type="synonym">Acarus scabiei</name>
    <dbReference type="NCBI Taxonomy" id="52283"/>
    <lineage>
        <taxon>Eukaryota</taxon>
        <taxon>Metazoa</taxon>
        <taxon>Ecdysozoa</taxon>
        <taxon>Arthropoda</taxon>
        <taxon>Chelicerata</taxon>
        <taxon>Arachnida</taxon>
        <taxon>Acari</taxon>
        <taxon>Acariformes</taxon>
        <taxon>Sarcoptiformes</taxon>
        <taxon>Astigmata</taxon>
        <taxon>Psoroptidia</taxon>
        <taxon>Sarcoptoidea</taxon>
        <taxon>Sarcoptidae</taxon>
        <taxon>Sarcoptinae</taxon>
        <taxon>Sarcoptes</taxon>
    </lineage>
</organism>
<feature type="domain" description="PNT" evidence="6">
    <location>
        <begin position="222"/>
        <end position="309"/>
    </location>
</feature>
<evidence type="ECO:0000313" key="9">
    <source>
        <dbReference type="Proteomes" id="UP000070412"/>
    </source>
</evidence>
<dbReference type="PANTHER" id="PTHR11849:SF190">
    <property type="entry name" value="ETS-DOMAIN PROTEIN"/>
    <property type="match status" value="1"/>
</dbReference>
<dbReference type="Proteomes" id="UP000070412">
    <property type="component" value="Unassembled WGS sequence"/>
</dbReference>
<dbReference type="GO" id="GO:0005634">
    <property type="term" value="C:nucleus"/>
    <property type="evidence" value="ECO:0007669"/>
    <property type="project" value="UniProtKB-SubCell"/>
</dbReference>
<dbReference type="GO" id="GO:0030154">
    <property type="term" value="P:cell differentiation"/>
    <property type="evidence" value="ECO:0007669"/>
    <property type="project" value="TreeGrafter"/>
</dbReference>
<dbReference type="SMART" id="SM00251">
    <property type="entry name" value="SAM_PNT"/>
    <property type="match status" value="1"/>
</dbReference>
<feature type="domain" description="ETS" evidence="5">
    <location>
        <begin position="550"/>
        <end position="632"/>
    </location>
</feature>
<accession>A0A834RAR0</accession>
<dbReference type="Gene3D" id="1.10.150.50">
    <property type="entry name" value="Transcription Factor, Ets-1"/>
    <property type="match status" value="1"/>
</dbReference>
<dbReference type="InterPro" id="IPR003118">
    <property type="entry name" value="Pointed_dom"/>
</dbReference>
<dbReference type="EnsemblMetazoa" id="SSS_7609s_mrna">
    <property type="protein sequence ID" value="KAF7493300.1"/>
    <property type="gene ID" value="SSS_7609"/>
</dbReference>
<dbReference type="PANTHER" id="PTHR11849">
    <property type="entry name" value="ETS"/>
    <property type="match status" value="1"/>
</dbReference>
<dbReference type="SUPFAM" id="SSF47769">
    <property type="entry name" value="SAM/Pointed domain"/>
    <property type="match status" value="1"/>
</dbReference>
<dbReference type="OrthoDB" id="5975550at2759"/>
<dbReference type="GO" id="GO:0043565">
    <property type="term" value="F:sequence-specific DNA binding"/>
    <property type="evidence" value="ECO:0007669"/>
    <property type="project" value="InterPro"/>
</dbReference>
<dbReference type="InterPro" id="IPR046328">
    <property type="entry name" value="ETS_fam"/>
</dbReference>
<evidence type="ECO:0000313" key="8">
    <source>
        <dbReference type="EnsemblMetazoa" id="KAF7493300.1"/>
    </source>
</evidence>
<dbReference type="AlphaFoldDB" id="A0A834RAR0"/>
<dbReference type="PROSITE" id="PS51433">
    <property type="entry name" value="PNT"/>
    <property type="match status" value="1"/>
</dbReference>
<dbReference type="Pfam" id="PF00178">
    <property type="entry name" value="Ets"/>
    <property type="match status" value="1"/>
</dbReference>
<evidence type="ECO:0000259" key="6">
    <source>
        <dbReference type="PROSITE" id="PS51433"/>
    </source>
</evidence>
<evidence type="ECO:0000313" key="7">
    <source>
        <dbReference type="EMBL" id="KAF7493300.1"/>
    </source>
</evidence>
<name>A0A834RAR0_SARSC</name>
<dbReference type="SMART" id="SM00413">
    <property type="entry name" value="ETS"/>
    <property type="match status" value="1"/>
</dbReference>
<reference evidence="8" key="3">
    <citation type="submission" date="2022-06" db="UniProtKB">
        <authorList>
            <consortium name="EnsemblMetazoa"/>
        </authorList>
    </citation>
    <scope>IDENTIFICATION</scope>
</reference>
<dbReference type="SUPFAM" id="SSF46785">
    <property type="entry name" value="Winged helix' DNA-binding domain"/>
    <property type="match status" value="1"/>
</dbReference>
<keyword evidence="2 3" id="KW-0238">DNA-binding</keyword>
<evidence type="ECO:0000256" key="3">
    <source>
        <dbReference type="RuleBase" id="RU004019"/>
    </source>
</evidence>
<dbReference type="Gene3D" id="1.10.10.10">
    <property type="entry name" value="Winged helix-like DNA-binding domain superfamily/Winged helix DNA-binding domain"/>
    <property type="match status" value="1"/>
</dbReference>
<reference evidence="9" key="1">
    <citation type="journal article" date="2020" name="PLoS Negl. Trop. Dis.">
        <title>High-quality nuclear genome for Sarcoptes scabiei-A critical resource for a neglected parasite.</title>
        <authorList>
            <person name="Korhonen P.K."/>
            <person name="Gasser R.B."/>
            <person name="Ma G."/>
            <person name="Wang T."/>
            <person name="Stroehlein A.J."/>
            <person name="Young N.D."/>
            <person name="Ang C.S."/>
            <person name="Fernando D.D."/>
            <person name="Lu H.C."/>
            <person name="Taylor S."/>
            <person name="Reynolds S.L."/>
            <person name="Mofiz E."/>
            <person name="Najaraj S.H."/>
            <person name="Gowda H."/>
            <person name="Madugundu A."/>
            <person name="Renuse S."/>
            <person name="Holt D."/>
            <person name="Pandey A."/>
            <person name="Papenfuss A.T."/>
            <person name="Fischer K."/>
        </authorList>
    </citation>
    <scope>NUCLEOTIDE SEQUENCE [LARGE SCALE GENOMIC DNA]</scope>
</reference>
<dbReference type="PRINTS" id="PR00454">
    <property type="entry name" value="ETSDOMAIN"/>
</dbReference>
<dbReference type="InterPro" id="IPR000418">
    <property type="entry name" value="Ets_dom"/>
</dbReference>
<keyword evidence="3" id="KW-0539">Nucleus</keyword>
<reference evidence="7" key="2">
    <citation type="submission" date="2020-01" db="EMBL/GenBank/DDBJ databases">
        <authorList>
            <person name="Korhonen P.K.K."/>
            <person name="Guangxu M.G."/>
            <person name="Wang T.W."/>
            <person name="Stroehlein A.J.S."/>
            <person name="Young N.D."/>
            <person name="Ang C.-S.A."/>
            <person name="Fernando D.W.F."/>
            <person name="Lu H.L."/>
            <person name="Taylor S.T."/>
            <person name="Ehtesham M.E.M."/>
            <person name="Najaraj S.H.N."/>
            <person name="Harsha G.H.G."/>
            <person name="Madugundu A.M."/>
            <person name="Renuse S.R."/>
            <person name="Holt D.H."/>
            <person name="Pandey A.P."/>
            <person name="Papenfuss A.P."/>
            <person name="Gasser R.B.G."/>
            <person name="Fischer K.F."/>
        </authorList>
    </citation>
    <scope>NUCLEOTIDE SEQUENCE</scope>
    <source>
        <strain evidence="7">SSS_KF_BRIS2020</strain>
    </source>
</reference>
<evidence type="ECO:0000259" key="5">
    <source>
        <dbReference type="PROSITE" id="PS50061"/>
    </source>
</evidence>
<evidence type="ECO:0000256" key="2">
    <source>
        <dbReference type="ARBA" id="ARBA00023125"/>
    </source>
</evidence>
<proteinExistence type="inferred from homology"/>
<dbReference type="InterPro" id="IPR013761">
    <property type="entry name" value="SAM/pointed_sf"/>
</dbReference>
<dbReference type="PROSITE" id="PS50061">
    <property type="entry name" value="ETS_DOMAIN_3"/>
    <property type="match status" value="1"/>
</dbReference>
<feature type="region of interest" description="Disordered" evidence="4">
    <location>
        <begin position="322"/>
        <end position="354"/>
    </location>
</feature>
<dbReference type="FunFam" id="1.10.10.10:FF:001336">
    <property type="entry name" value="Epithelium specific ets factor 3, ese3, putative"/>
    <property type="match status" value="1"/>
</dbReference>
<feature type="compositionally biased region" description="Low complexity" evidence="4">
    <location>
        <begin position="322"/>
        <end position="334"/>
    </location>
</feature>
<sequence length="663" mass="76603">MSTLLMRNIETLTYPSTTMIASTESPLQSYLTSTSLLTDPGIFGDLNFIKTESDDSDLTYNTIILGHQDYLHHHHHSFHSDHNHHHNNNNNHHHHHLFPVEQLKESYPQNENDLFNKSSHLQRNQSNHLMTDYSNQSIIDFNENFNENNYNEITGRFLMSYSEGNQFLNENSRMKSNENNLDFIPNDNLCHQITFDDHRLHSNDLQQSTQSQQLSMVASTNDDNNYSSQYSANEWKIKCPDSWSPNDVSDWIRDWARNNQIQDIEVAHLLYNQMNGLELCRMQREYFTTVCPQYGDMIFDSLRSFIDRFTSSSIHHLQSSSYSSSTSIAPSSLSNDEERPNSSSLIDDGQRIRNSGYDFDRDRCFTTSTSTTTAINESIPSAINQNSNRIDSKEVLQSNQSALITTIDLISIENIASSIEQNDLENYLHLCDGNPNLTRLNSPNYSIGIDSDRDSSCSTFSEPKISCNLSDDQYKCQSYHTQSDHFRLEKSLASNQIDQIDNGSQLFEQSESNLALLKKPMILDVRCSINAGRRGRPPKKDNRSRNKGNGKLWEFIRDLLLSPSTNPSLIRWERREDGVFKFVQSDRVAKMWGERKQNPRMTYEKLSRAMRYYYKSKVLLPVFGRRLVYKFGPNATGWKPDLNNGIDNDNNIANAFRENFFFN</sequence>
<evidence type="ECO:0000256" key="4">
    <source>
        <dbReference type="SAM" id="MobiDB-lite"/>
    </source>
</evidence>
<keyword evidence="9" id="KW-1185">Reference proteome</keyword>
<dbReference type="InterPro" id="IPR036390">
    <property type="entry name" value="WH_DNA-bd_sf"/>
</dbReference>
<gene>
    <name evidence="7" type="ORF">SSS_7609</name>
</gene>
<feature type="region of interest" description="Disordered" evidence="4">
    <location>
        <begin position="75"/>
        <end position="94"/>
    </location>
</feature>
<protein>
    <submittedName>
        <fullName evidence="7">ETS homologous factor</fullName>
    </submittedName>
</protein>